<dbReference type="EC" id="2.7.7.48" evidence="1"/>
<keyword evidence="1" id="KW-0694">RNA-binding</keyword>
<evidence type="ECO:0000259" key="2">
    <source>
        <dbReference type="Pfam" id="PF05183"/>
    </source>
</evidence>
<dbReference type="GO" id="GO:0030422">
    <property type="term" value="P:siRNA processing"/>
    <property type="evidence" value="ECO:0007669"/>
    <property type="project" value="TreeGrafter"/>
</dbReference>
<gene>
    <name evidence="3" type="ORF">GPUH_LOCUS13495</name>
</gene>
<keyword evidence="1" id="KW-0548">Nucleotidyltransferase</keyword>
<keyword evidence="1" id="KW-0696">RNA-directed RNA polymerase</keyword>
<sequence length="393" mass="45166">MLDLTPPPSCFQVRFKGFKGVLCVDPSLDAAGGEDVVFRRSQKKFDEDEQNPAELEVVKYSMPSPVCLNRPLIMILDQVSERQDRHLHKKIRSRIHWFQETELNRLAGMMFDEDDATEELSTRLSLPIDFQQLHEFGFTFTDEPFFRSLLLAIHHYQTTFTLSKSKIVLPSYLGRTMYGVVDDTGLLQYGQVFIQYSSSLRGPSEKFIYTGRVMVTKNPCHVAGDVRMFEAVYQRALSHLCDVIVFPRYGPRPHPDEMAGSDLDGDEYTVIFDRELFFQHNENAMFFPKSKPVEYVTSPTTEDMIDFFLKYLSQDSIGRMSNAHLIMCDRLGLFHETCENIARKCAVAVDFPKTGEPAEPLTSFEQSDIAPDYMQSSVKPSFRSSWLLGELYR</sequence>
<dbReference type="InterPro" id="IPR057596">
    <property type="entry name" value="RDRP_core"/>
</dbReference>
<reference evidence="3 4" key="2">
    <citation type="submission" date="2018-11" db="EMBL/GenBank/DDBJ databases">
        <authorList>
            <consortium name="Pathogen Informatics"/>
        </authorList>
    </citation>
    <scope>NUCLEOTIDE SEQUENCE [LARGE SCALE GENOMIC DNA]</scope>
</reference>
<keyword evidence="4" id="KW-1185">Reference proteome</keyword>
<dbReference type="OrthoDB" id="6513042at2759"/>
<evidence type="ECO:0000256" key="1">
    <source>
        <dbReference type="RuleBase" id="RU363098"/>
    </source>
</evidence>
<dbReference type="GO" id="GO:0003968">
    <property type="term" value="F:RNA-directed RNA polymerase activity"/>
    <property type="evidence" value="ECO:0007669"/>
    <property type="project" value="UniProtKB-KW"/>
</dbReference>
<organism evidence="5">
    <name type="scientific">Gongylonema pulchrum</name>
    <dbReference type="NCBI Taxonomy" id="637853"/>
    <lineage>
        <taxon>Eukaryota</taxon>
        <taxon>Metazoa</taxon>
        <taxon>Ecdysozoa</taxon>
        <taxon>Nematoda</taxon>
        <taxon>Chromadorea</taxon>
        <taxon>Rhabditida</taxon>
        <taxon>Spirurina</taxon>
        <taxon>Spiruromorpha</taxon>
        <taxon>Spiruroidea</taxon>
        <taxon>Gongylonematidae</taxon>
        <taxon>Gongylonema</taxon>
    </lineage>
</organism>
<accession>A0A183DXQ4</accession>
<dbReference type="EMBL" id="UYRT01080274">
    <property type="protein sequence ID" value="VDN22406.1"/>
    <property type="molecule type" value="Genomic_DNA"/>
</dbReference>
<proteinExistence type="inferred from homology"/>
<dbReference type="Pfam" id="PF05183">
    <property type="entry name" value="RdRP"/>
    <property type="match status" value="1"/>
</dbReference>
<evidence type="ECO:0000313" key="5">
    <source>
        <dbReference type="WBParaSite" id="GPUH_0001351001-mRNA-1"/>
    </source>
</evidence>
<protein>
    <recommendedName>
        <fullName evidence="1">RNA-dependent RNA polymerase</fullName>
        <ecNumber evidence="1">2.7.7.48</ecNumber>
    </recommendedName>
</protein>
<comment type="catalytic activity">
    <reaction evidence="1">
        <text>RNA(n) + a ribonucleoside 5'-triphosphate = RNA(n+1) + diphosphate</text>
        <dbReference type="Rhea" id="RHEA:21248"/>
        <dbReference type="Rhea" id="RHEA-COMP:14527"/>
        <dbReference type="Rhea" id="RHEA-COMP:17342"/>
        <dbReference type="ChEBI" id="CHEBI:33019"/>
        <dbReference type="ChEBI" id="CHEBI:61557"/>
        <dbReference type="ChEBI" id="CHEBI:140395"/>
        <dbReference type="EC" id="2.7.7.48"/>
    </reaction>
</comment>
<dbReference type="PANTHER" id="PTHR23079">
    <property type="entry name" value="RNA-DEPENDENT RNA POLYMERASE"/>
    <property type="match status" value="1"/>
</dbReference>
<dbReference type="PANTHER" id="PTHR23079:SF55">
    <property type="entry name" value="RNA-DIRECTED RNA POLYMERASE"/>
    <property type="match status" value="1"/>
</dbReference>
<dbReference type="WBParaSite" id="GPUH_0001351001-mRNA-1">
    <property type="protein sequence ID" value="GPUH_0001351001-mRNA-1"/>
    <property type="gene ID" value="GPUH_0001351001"/>
</dbReference>
<dbReference type="AlphaFoldDB" id="A0A183DXQ4"/>
<feature type="domain" description="RDRP core" evidence="2">
    <location>
        <begin position="5"/>
        <end position="393"/>
    </location>
</feature>
<dbReference type="GO" id="GO:0003723">
    <property type="term" value="F:RNA binding"/>
    <property type="evidence" value="ECO:0007669"/>
    <property type="project" value="UniProtKB-KW"/>
</dbReference>
<evidence type="ECO:0000313" key="4">
    <source>
        <dbReference type="Proteomes" id="UP000271098"/>
    </source>
</evidence>
<reference evidence="5" key="1">
    <citation type="submission" date="2016-06" db="UniProtKB">
        <authorList>
            <consortium name="WormBaseParasite"/>
        </authorList>
    </citation>
    <scope>IDENTIFICATION</scope>
</reference>
<keyword evidence="1" id="KW-0808">Transferase</keyword>
<comment type="similarity">
    <text evidence="1">Belongs to the RdRP family.</text>
</comment>
<evidence type="ECO:0000313" key="3">
    <source>
        <dbReference type="EMBL" id="VDN22406.1"/>
    </source>
</evidence>
<dbReference type="Proteomes" id="UP000271098">
    <property type="component" value="Unassembled WGS sequence"/>
</dbReference>
<dbReference type="InterPro" id="IPR007855">
    <property type="entry name" value="RDRP"/>
</dbReference>
<dbReference type="GO" id="GO:0031380">
    <property type="term" value="C:nuclear RNA-directed RNA polymerase complex"/>
    <property type="evidence" value="ECO:0007669"/>
    <property type="project" value="TreeGrafter"/>
</dbReference>
<name>A0A183DXQ4_9BILA</name>